<dbReference type="GO" id="GO:0016887">
    <property type="term" value="F:ATP hydrolysis activity"/>
    <property type="evidence" value="ECO:0007669"/>
    <property type="project" value="InterPro"/>
</dbReference>
<dbReference type="InterPro" id="IPR014851">
    <property type="entry name" value="BCS1_N"/>
</dbReference>
<evidence type="ECO:0000256" key="2">
    <source>
        <dbReference type="ARBA" id="ARBA00007448"/>
    </source>
</evidence>
<keyword evidence="3" id="KW-0496">Mitochondrion</keyword>
<keyword evidence="3" id="KW-0999">Mitochondrion inner membrane</keyword>
<feature type="transmembrane region" description="Helical" evidence="4">
    <location>
        <begin position="40"/>
        <end position="60"/>
    </location>
</feature>
<evidence type="ECO:0008006" key="9">
    <source>
        <dbReference type="Google" id="ProtNLM"/>
    </source>
</evidence>
<dbReference type="Gene3D" id="3.40.50.300">
    <property type="entry name" value="P-loop containing nucleotide triphosphate hydrolases"/>
    <property type="match status" value="1"/>
</dbReference>
<evidence type="ECO:0000256" key="1">
    <source>
        <dbReference type="ARBA" id="ARBA00004434"/>
    </source>
</evidence>
<keyword evidence="4" id="KW-1133">Transmembrane helix</keyword>
<organism evidence="7 8">
    <name type="scientific">Blastomyces percursus</name>
    <dbReference type="NCBI Taxonomy" id="1658174"/>
    <lineage>
        <taxon>Eukaryota</taxon>
        <taxon>Fungi</taxon>
        <taxon>Dikarya</taxon>
        <taxon>Ascomycota</taxon>
        <taxon>Pezizomycotina</taxon>
        <taxon>Eurotiomycetes</taxon>
        <taxon>Eurotiomycetidae</taxon>
        <taxon>Onygenales</taxon>
        <taxon>Ajellomycetaceae</taxon>
        <taxon>Blastomyces</taxon>
    </lineage>
</organism>
<dbReference type="InterPro" id="IPR003593">
    <property type="entry name" value="AAA+_ATPase"/>
</dbReference>
<dbReference type="Pfam" id="PF08740">
    <property type="entry name" value="BCS1_N"/>
    <property type="match status" value="1"/>
</dbReference>
<comment type="similarity">
    <text evidence="2">Belongs to the AAA ATPase family. BCS1 subfamily.</text>
</comment>
<dbReference type="GO" id="GO:0005743">
    <property type="term" value="C:mitochondrial inner membrane"/>
    <property type="evidence" value="ECO:0007669"/>
    <property type="project" value="UniProtKB-SubCell"/>
</dbReference>
<comment type="subcellular location">
    <subcellularLocation>
        <location evidence="1">Mitochondrion inner membrane</location>
        <topology evidence="1">Single-pass membrane protein</topology>
    </subcellularLocation>
</comment>
<dbReference type="SMART" id="SM01024">
    <property type="entry name" value="BCS1_N"/>
    <property type="match status" value="1"/>
</dbReference>
<dbReference type="GO" id="GO:0005524">
    <property type="term" value="F:ATP binding"/>
    <property type="evidence" value="ECO:0007669"/>
    <property type="project" value="InterPro"/>
</dbReference>
<keyword evidence="4" id="KW-0472">Membrane</keyword>
<evidence type="ECO:0000259" key="6">
    <source>
        <dbReference type="SMART" id="SM01024"/>
    </source>
</evidence>
<keyword evidence="4" id="KW-0812">Transmembrane</keyword>
<gene>
    <name evidence="7" type="ORF">ACJ73_01768</name>
</gene>
<dbReference type="Proteomes" id="UP000242791">
    <property type="component" value="Unassembled WGS sequence"/>
</dbReference>
<dbReference type="OrthoDB" id="10251412at2759"/>
<dbReference type="Pfam" id="PF00004">
    <property type="entry name" value="AAA"/>
    <property type="match status" value="1"/>
</dbReference>
<feature type="domain" description="BCS1 N-terminal" evidence="6">
    <location>
        <begin position="50"/>
        <end position="244"/>
    </location>
</feature>
<dbReference type="SUPFAM" id="SSF52540">
    <property type="entry name" value="P-loop containing nucleoside triphosphate hydrolases"/>
    <property type="match status" value="1"/>
</dbReference>
<dbReference type="InterPro" id="IPR003959">
    <property type="entry name" value="ATPase_AAA_core"/>
</dbReference>
<evidence type="ECO:0000313" key="8">
    <source>
        <dbReference type="Proteomes" id="UP000242791"/>
    </source>
</evidence>
<reference evidence="7 8" key="1">
    <citation type="submission" date="2015-08" db="EMBL/GenBank/DDBJ databases">
        <title>Emmonsia species relationships and genome sequence.</title>
        <authorList>
            <person name="Cuomo C.A."/>
            <person name="Schwartz I.S."/>
            <person name="Kenyon C."/>
            <person name="De Hoog G.S."/>
            <person name="Govender N.P."/>
            <person name="Botha A."/>
            <person name="Moreno L."/>
            <person name="De Vries M."/>
            <person name="Munoz J.F."/>
            <person name="Stielow J.B."/>
        </authorList>
    </citation>
    <scope>NUCLEOTIDE SEQUENCE [LARGE SCALE GENOMIC DNA]</scope>
    <source>
        <strain evidence="7 8">EI222</strain>
    </source>
</reference>
<comment type="caution">
    <text evidence="7">The sequence shown here is derived from an EMBL/GenBank/DDBJ whole genome shotgun (WGS) entry which is preliminary data.</text>
</comment>
<dbReference type="InterPro" id="IPR027417">
    <property type="entry name" value="P-loop_NTPase"/>
</dbReference>
<dbReference type="PANTHER" id="PTHR23070">
    <property type="entry name" value="BCS1 AAA-TYPE ATPASE"/>
    <property type="match status" value="1"/>
</dbReference>
<name>A0A1J9RE39_9EURO</name>
<evidence type="ECO:0000256" key="4">
    <source>
        <dbReference type="SAM" id="Phobius"/>
    </source>
</evidence>
<proteinExistence type="inferred from homology"/>
<dbReference type="InterPro" id="IPR050747">
    <property type="entry name" value="Mitochondrial_chaperone_BCS1"/>
</dbReference>
<evidence type="ECO:0000256" key="3">
    <source>
        <dbReference type="ARBA" id="ARBA00022792"/>
    </source>
</evidence>
<evidence type="ECO:0000259" key="5">
    <source>
        <dbReference type="SMART" id="SM00382"/>
    </source>
</evidence>
<dbReference type="VEuPathDB" id="FungiDB:ACJ73_01768"/>
<dbReference type="SMART" id="SM00382">
    <property type="entry name" value="AAA"/>
    <property type="match status" value="1"/>
</dbReference>
<accession>A0A1J9RE39</accession>
<protein>
    <recommendedName>
        <fullName evidence="9">AAA+ ATPase domain-containing protein</fullName>
    </recommendedName>
</protein>
<dbReference type="STRING" id="1658174.A0A1J9RE39"/>
<dbReference type="AlphaFoldDB" id="A0A1J9RE39"/>
<evidence type="ECO:0000313" key="7">
    <source>
        <dbReference type="EMBL" id="OJD26847.1"/>
    </source>
</evidence>
<dbReference type="EMBL" id="LGTZ01000169">
    <property type="protein sequence ID" value="OJD26847.1"/>
    <property type="molecule type" value="Genomic_DNA"/>
</dbReference>
<sequence>MTHHPANTFGASALMPQSETAVLDAFLPGYSFFSRLFSSYFHVDISSYLLLIVILMAIGNSPRLRNIVKRHFTSTLEIRYDDEAHRFILFWMAKQPFSKQTPHIVTETESRKDFSWYRSVDDDDDDSDIDATDLQKDMDFYKYWFRAMGERVREPRYTPGAGAHFFWHKGHLIGLARVPYGTNTNAPWLLNAEYITLFCFGRDPTITFLKREGNRIVIYHWQKSGVNFQWARYAPKTLRPLTTVVLDRKQKDGLREDIVEYLHPCTRFWYDTRGIPYRRGYLFSGPPGTGKTSLVLAIVSWLLLDVYLLNLEGLAEGGMIDLFRKLPSKCLLLVEDIDCVGISQTRSDSPTALKQEKDNGSCTRKYGLSRSALLNVIDGAAAREGHLLIMTTHHPEKLDPALTRPGRIDKVIKFTHADRAMIQELFYSIYRASNDSESDSDNNKTIILVTEFANRIPAGKFTAAEFRVIFYRTRRAPKMQLRVQKLECKNVLPEEAKEK</sequence>
<keyword evidence="8" id="KW-1185">Reference proteome</keyword>
<feature type="domain" description="AAA+ ATPase" evidence="5">
    <location>
        <begin position="277"/>
        <end position="418"/>
    </location>
</feature>